<evidence type="ECO:0000313" key="2">
    <source>
        <dbReference type="Proteomes" id="UP000198517"/>
    </source>
</evidence>
<accession>A0A1G7AQC6</accession>
<dbReference type="SUPFAM" id="SSF49785">
    <property type="entry name" value="Galactose-binding domain-like"/>
    <property type="match status" value="1"/>
</dbReference>
<dbReference type="STRING" id="1071918.SAMN05421544_10453"/>
<gene>
    <name evidence="1" type="ORF">SAMN05421544_10453</name>
</gene>
<reference evidence="1 2" key="1">
    <citation type="submission" date="2016-10" db="EMBL/GenBank/DDBJ databases">
        <authorList>
            <person name="de Groot N.N."/>
        </authorList>
    </citation>
    <scope>NUCLEOTIDE SEQUENCE [LARGE SCALE GENOMIC DNA]</scope>
    <source>
        <strain evidence="1 2">DSM 24015</strain>
    </source>
</reference>
<dbReference type="InterPro" id="IPR008979">
    <property type="entry name" value="Galactose-bd-like_sf"/>
</dbReference>
<name>A0A1G7AQC6_9FLAO</name>
<dbReference type="EMBL" id="FNAS01000004">
    <property type="protein sequence ID" value="SDE16900.1"/>
    <property type="molecule type" value="Genomic_DNA"/>
</dbReference>
<evidence type="ECO:0000313" key="1">
    <source>
        <dbReference type="EMBL" id="SDE16900.1"/>
    </source>
</evidence>
<dbReference type="Proteomes" id="UP000198517">
    <property type="component" value="Unassembled WGS sequence"/>
</dbReference>
<keyword evidence="2" id="KW-1185">Reference proteome</keyword>
<protein>
    <submittedName>
        <fullName evidence="1">Uncharacterized protein</fullName>
    </submittedName>
</protein>
<organism evidence="1 2">
    <name type="scientific">Riemerella columbipharyngis</name>
    <dbReference type="NCBI Taxonomy" id="1071918"/>
    <lineage>
        <taxon>Bacteria</taxon>
        <taxon>Pseudomonadati</taxon>
        <taxon>Bacteroidota</taxon>
        <taxon>Flavobacteriia</taxon>
        <taxon>Flavobacteriales</taxon>
        <taxon>Weeksellaceae</taxon>
        <taxon>Riemerella</taxon>
    </lineage>
</organism>
<dbReference type="Gene3D" id="2.60.120.380">
    <property type="match status" value="1"/>
</dbReference>
<proteinExistence type="predicted"/>
<dbReference type="AlphaFoldDB" id="A0A1G7AQC6"/>
<sequence>MIASGKELLKLTIVWTDPVPTTLSKENELNDRTKMLVNDLDVRVYKDNAEVGLPWRLDPANPAQAAAKGDNNIDNVEQIVIDSPEAGAVYTIKEL</sequence>